<sequence length="100" mass="11597">SYKQNENSNKERTFPDEFNQQLDQKVYEWFATQRSKNIPTAGPLTHEQAGQIRQQLDPTNDDDFKAIIHKYDPSDVYNADDSGLFFKALPNRSLVTTKET</sequence>
<proteinExistence type="predicted"/>
<comment type="caution">
    <text evidence="1">The sequence shown here is derived from an EMBL/GenBank/DDBJ whole genome shotgun (WGS) entry which is preliminary data.</text>
</comment>
<evidence type="ECO:0000313" key="1">
    <source>
        <dbReference type="EMBL" id="CAF1679038.1"/>
    </source>
</evidence>
<reference evidence="1" key="1">
    <citation type="submission" date="2021-02" db="EMBL/GenBank/DDBJ databases">
        <authorList>
            <person name="Nowell W R."/>
        </authorList>
    </citation>
    <scope>NUCLEOTIDE SEQUENCE</scope>
</reference>
<dbReference type="Gene3D" id="1.10.10.60">
    <property type="entry name" value="Homeodomain-like"/>
    <property type="match status" value="1"/>
</dbReference>
<dbReference type="Proteomes" id="UP000663828">
    <property type="component" value="Unassembled WGS sequence"/>
</dbReference>
<dbReference type="EMBL" id="CAJNOR010014612">
    <property type="protein sequence ID" value="CAF1679038.1"/>
    <property type="molecule type" value="Genomic_DNA"/>
</dbReference>
<evidence type="ECO:0000313" key="2">
    <source>
        <dbReference type="Proteomes" id="UP000663828"/>
    </source>
</evidence>
<name>A0A816GTS8_ADIRI</name>
<accession>A0A816GTS8</accession>
<feature type="non-terminal residue" evidence="1">
    <location>
        <position position="1"/>
    </location>
</feature>
<protein>
    <submittedName>
        <fullName evidence="1">Uncharacterized protein</fullName>
    </submittedName>
</protein>
<dbReference type="AlphaFoldDB" id="A0A816GTS8"/>
<organism evidence="1 2">
    <name type="scientific">Adineta ricciae</name>
    <name type="common">Rotifer</name>
    <dbReference type="NCBI Taxonomy" id="249248"/>
    <lineage>
        <taxon>Eukaryota</taxon>
        <taxon>Metazoa</taxon>
        <taxon>Spiralia</taxon>
        <taxon>Gnathifera</taxon>
        <taxon>Rotifera</taxon>
        <taxon>Eurotatoria</taxon>
        <taxon>Bdelloidea</taxon>
        <taxon>Adinetida</taxon>
        <taxon>Adinetidae</taxon>
        <taxon>Adineta</taxon>
    </lineage>
</organism>
<keyword evidence="2" id="KW-1185">Reference proteome</keyword>
<gene>
    <name evidence="1" type="ORF">XAT740_LOCUS60187</name>
</gene>